<reference evidence="1 2" key="1">
    <citation type="journal article" date="2018" name="Front. Plant Sci.">
        <title>Red Clover (Trifolium pratense) and Zigzag Clover (T. medium) - A Picture of Genomic Similarities and Differences.</title>
        <authorList>
            <person name="Dluhosova J."/>
            <person name="Istvanek J."/>
            <person name="Nedelnik J."/>
            <person name="Repkova J."/>
        </authorList>
    </citation>
    <scope>NUCLEOTIDE SEQUENCE [LARGE SCALE GENOMIC DNA]</scope>
    <source>
        <strain evidence="2">cv. 10/8</strain>
        <tissue evidence="1">Leaf</tissue>
    </source>
</reference>
<feature type="non-terminal residue" evidence="1">
    <location>
        <position position="1"/>
    </location>
</feature>
<evidence type="ECO:0000313" key="2">
    <source>
        <dbReference type="Proteomes" id="UP000265520"/>
    </source>
</evidence>
<dbReference type="EMBL" id="LXQA010027964">
    <property type="protein sequence ID" value="MCH94709.1"/>
    <property type="molecule type" value="Genomic_DNA"/>
</dbReference>
<evidence type="ECO:0000313" key="1">
    <source>
        <dbReference type="EMBL" id="MCH94709.1"/>
    </source>
</evidence>
<evidence type="ECO:0008006" key="3">
    <source>
        <dbReference type="Google" id="ProtNLM"/>
    </source>
</evidence>
<sequence length="182" mass="20760">VLIPFASGSNYCAVLGPFTLKKDLRDVETFFPRHPVYPILAFKELIDTSFFREVVHNNRAMPLETGLIFPNYRAWFMRLQPAKSEFWKSIGIYNLIEATTKPVSTNYPQILSSLYFWDPVNCVFQTPHGMMSISMSDVAAIVGLNPYGETFHPDRQSANILEVNMDKNAYSSFMTNNKAQCV</sequence>
<comment type="caution">
    <text evidence="1">The sequence shown here is derived from an EMBL/GenBank/DDBJ whole genome shotgun (WGS) entry which is preliminary data.</text>
</comment>
<keyword evidence="2" id="KW-1185">Reference proteome</keyword>
<proteinExistence type="predicted"/>
<organism evidence="1 2">
    <name type="scientific">Trifolium medium</name>
    <dbReference type="NCBI Taxonomy" id="97028"/>
    <lineage>
        <taxon>Eukaryota</taxon>
        <taxon>Viridiplantae</taxon>
        <taxon>Streptophyta</taxon>
        <taxon>Embryophyta</taxon>
        <taxon>Tracheophyta</taxon>
        <taxon>Spermatophyta</taxon>
        <taxon>Magnoliopsida</taxon>
        <taxon>eudicotyledons</taxon>
        <taxon>Gunneridae</taxon>
        <taxon>Pentapetalae</taxon>
        <taxon>rosids</taxon>
        <taxon>fabids</taxon>
        <taxon>Fabales</taxon>
        <taxon>Fabaceae</taxon>
        <taxon>Papilionoideae</taxon>
        <taxon>50 kb inversion clade</taxon>
        <taxon>NPAAA clade</taxon>
        <taxon>Hologalegina</taxon>
        <taxon>IRL clade</taxon>
        <taxon>Trifolieae</taxon>
        <taxon>Trifolium</taxon>
    </lineage>
</organism>
<protein>
    <recommendedName>
        <fullName evidence="3">Aminotransferase-like plant mobile domain-containing protein</fullName>
    </recommendedName>
</protein>
<name>A0A392N6A9_9FABA</name>
<dbReference type="AlphaFoldDB" id="A0A392N6A9"/>
<gene>
    <name evidence="1" type="ORF">A2U01_0015674</name>
</gene>
<accession>A0A392N6A9</accession>
<dbReference type="Proteomes" id="UP000265520">
    <property type="component" value="Unassembled WGS sequence"/>
</dbReference>